<evidence type="ECO:0000259" key="1">
    <source>
        <dbReference type="Pfam" id="PF13006"/>
    </source>
</evidence>
<comment type="caution">
    <text evidence="2">The sequence shown here is derived from an EMBL/GenBank/DDBJ whole genome shotgun (WGS) entry which is preliminary data.</text>
</comment>
<gene>
    <name evidence="2" type="ORF">BKM26_10950</name>
</gene>
<feature type="domain" description="Transposase IS4 N-terminal" evidence="1">
    <location>
        <begin position="26"/>
        <end position="76"/>
    </location>
</feature>
<dbReference type="Pfam" id="PF13006">
    <property type="entry name" value="Nterm_IS4"/>
    <property type="match status" value="1"/>
</dbReference>
<protein>
    <submittedName>
        <fullName evidence="2">Transposase</fullName>
    </submittedName>
</protein>
<accession>A0ABX4YZX5</accession>
<keyword evidence="3" id="KW-1185">Reference proteome</keyword>
<sequence length="99" mass="11217">MDSGFFMPVAQDSGAVLEFAEQLLSHLDVFTDHIPQEWISAAAALAEKTMIRRRRLPSDMVLWLVVGMALFRGEPILSRAYPVTRLPYWTKDFSALICC</sequence>
<dbReference type="EMBL" id="MLEC01000013">
    <property type="protein sequence ID" value="POC94299.1"/>
    <property type="molecule type" value="Genomic_DNA"/>
</dbReference>
<dbReference type="InterPro" id="IPR024473">
    <property type="entry name" value="Transposases_IS4_N"/>
</dbReference>
<reference evidence="2 3" key="1">
    <citation type="submission" date="2016-10" db="EMBL/GenBank/DDBJ databases">
        <title>Comparative genomics of Pseudomonas syringae.</title>
        <authorList>
            <person name="Hulin M.T."/>
        </authorList>
    </citation>
    <scope>NUCLEOTIDE SEQUENCE [LARGE SCALE GENOMIC DNA]</scope>
    <source>
        <strain evidence="3">R2-5255</strain>
    </source>
</reference>
<evidence type="ECO:0000313" key="2">
    <source>
        <dbReference type="EMBL" id="POC94299.1"/>
    </source>
</evidence>
<evidence type="ECO:0000313" key="3">
    <source>
        <dbReference type="Proteomes" id="UP000237477"/>
    </source>
</evidence>
<organism evidence="2 3">
    <name type="scientific">Pseudomonas avellanae pv. morsprunorum</name>
    <dbReference type="NCBI Taxonomy" id="3380385"/>
    <lineage>
        <taxon>Bacteria</taxon>
        <taxon>Pseudomonadati</taxon>
        <taxon>Pseudomonadota</taxon>
        <taxon>Gammaproteobacteria</taxon>
        <taxon>Pseudomonadales</taxon>
        <taxon>Pseudomonadaceae</taxon>
        <taxon>Pseudomonas</taxon>
    </lineage>
</organism>
<dbReference type="Proteomes" id="UP000237477">
    <property type="component" value="Unassembled WGS sequence"/>
</dbReference>
<proteinExistence type="predicted"/>
<name>A0ABX4YZX5_9PSED</name>